<evidence type="ECO:0000313" key="3">
    <source>
        <dbReference type="Proteomes" id="UP001596956"/>
    </source>
</evidence>
<evidence type="ECO:0000256" key="1">
    <source>
        <dbReference type="SAM" id="MobiDB-lite"/>
    </source>
</evidence>
<sequence>AGMGAGVVGPALAAYTAPLICNTAVPAWHEGYREMPFVFVGSGAAAAGGMGMITAPVRQAGPARRAAMAGSALENTALMAMERRMGMIAEPYQQGRGGMLMRTAKALTIGGAVGALVGGRSRTVSAIAGAALVAGSACTRFGVFKAGQDSAADPKYTVVPQRQRIRDRERAAAQEGGDGGEQSGQVPAGT</sequence>
<dbReference type="EMBL" id="JBHTHR010001000">
    <property type="protein sequence ID" value="MFD0803603.1"/>
    <property type="molecule type" value="Genomic_DNA"/>
</dbReference>
<feature type="region of interest" description="Disordered" evidence="1">
    <location>
        <begin position="150"/>
        <end position="190"/>
    </location>
</feature>
<reference evidence="3" key="1">
    <citation type="journal article" date="2019" name="Int. J. Syst. Evol. Microbiol.">
        <title>The Global Catalogue of Microorganisms (GCM) 10K type strain sequencing project: providing services to taxonomists for standard genome sequencing and annotation.</title>
        <authorList>
            <consortium name="The Broad Institute Genomics Platform"/>
            <consortium name="The Broad Institute Genome Sequencing Center for Infectious Disease"/>
            <person name="Wu L."/>
            <person name="Ma J."/>
        </authorList>
    </citation>
    <scope>NUCLEOTIDE SEQUENCE [LARGE SCALE GENOMIC DNA]</scope>
    <source>
        <strain evidence="3">CCUG 63369</strain>
    </source>
</reference>
<organism evidence="2 3">
    <name type="scientific">Streptomonospora algeriensis</name>
    <dbReference type="NCBI Taxonomy" id="995084"/>
    <lineage>
        <taxon>Bacteria</taxon>
        <taxon>Bacillati</taxon>
        <taxon>Actinomycetota</taxon>
        <taxon>Actinomycetes</taxon>
        <taxon>Streptosporangiales</taxon>
        <taxon>Nocardiopsidaceae</taxon>
        <taxon>Streptomonospora</taxon>
    </lineage>
</organism>
<accession>A0ABW3BK18</accession>
<gene>
    <name evidence="2" type="ORF">ACFQZU_20110</name>
</gene>
<protein>
    <submittedName>
        <fullName evidence="2">Polysulfide reductase</fullName>
    </submittedName>
</protein>
<name>A0ABW3BK18_9ACTN</name>
<evidence type="ECO:0000313" key="2">
    <source>
        <dbReference type="EMBL" id="MFD0803603.1"/>
    </source>
</evidence>
<dbReference type="Proteomes" id="UP001596956">
    <property type="component" value="Unassembled WGS sequence"/>
</dbReference>
<proteinExistence type="predicted"/>
<comment type="caution">
    <text evidence="2">The sequence shown here is derived from an EMBL/GenBank/DDBJ whole genome shotgun (WGS) entry which is preliminary data.</text>
</comment>
<dbReference type="Gene3D" id="1.20.1630.10">
    <property type="entry name" value="Formate dehydrogenase/DMSO reductase domain"/>
    <property type="match status" value="1"/>
</dbReference>
<feature type="non-terminal residue" evidence="2">
    <location>
        <position position="1"/>
    </location>
</feature>
<keyword evidence="3" id="KW-1185">Reference proteome</keyword>